<organism evidence="1 2">
    <name type="scientific">Deinococcus cellulosilyticus (strain DSM 18568 / NBRC 106333 / KACC 11606 / 5516J-15)</name>
    <dbReference type="NCBI Taxonomy" id="1223518"/>
    <lineage>
        <taxon>Bacteria</taxon>
        <taxon>Thermotogati</taxon>
        <taxon>Deinococcota</taxon>
        <taxon>Deinococci</taxon>
        <taxon>Deinococcales</taxon>
        <taxon>Deinococcaceae</taxon>
        <taxon>Deinococcus</taxon>
    </lineage>
</organism>
<reference evidence="1 2" key="1">
    <citation type="submission" date="2019-07" db="EMBL/GenBank/DDBJ databases">
        <title>Whole genome shotgun sequence of Deinococcus cellulosilyticus NBRC 106333.</title>
        <authorList>
            <person name="Hosoyama A."/>
            <person name="Uohara A."/>
            <person name="Ohji S."/>
            <person name="Ichikawa N."/>
        </authorList>
    </citation>
    <scope>NUCLEOTIDE SEQUENCE [LARGE SCALE GENOMIC DNA]</scope>
    <source>
        <strain evidence="1 2">NBRC 106333</strain>
    </source>
</reference>
<protein>
    <submittedName>
        <fullName evidence="1">Uncharacterized protein</fullName>
    </submittedName>
</protein>
<evidence type="ECO:0000313" key="2">
    <source>
        <dbReference type="Proteomes" id="UP000321306"/>
    </source>
</evidence>
<dbReference type="Proteomes" id="UP000321306">
    <property type="component" value="Unassembled WGS sequence"/>
</dbReference>
<accession>A0A511N2Z7</accession>
<keyword evidence="2" id="KW-1185">Reference proteome</keyword>
<proteinExistence type="predicted"/>
<evidence type="ECO:0000313" key="1">
    <source>
        <dbReference type="EMBL" id="GEM47222.1"/>
    </source>
</evidence>
<dbReference type="EMBL" id="BJXB01000012">
    <property type="protein sequence ID" value="GEM47222.1"/>
    <property type="molecule type" value="Genomic_DNA"/>
</dbReference>
<dbReference type="AlphaFoldDB" id="A0A511N2Z7"/>
<gene>
    <name evidence="1" type="ORF">DC3_28570</name>
</gene>
<sequence>MPIADSSSITFSARTRVFIGEYGTAQANLTHVGLLGGPASLTVDIQYRQKRDQYPRRPVAAAIKSIDATLQAQLEEWQAQNLMWAMGFWQEDVTDHGSREQEVTCLLRFNTQGIAVLPHPVKLGTSVTLSGLVEAQDFVTIPRDLEGRTLLYRLDPDLITATATYTSHTPDYRELIIGNSPSRFFTVRLEEEDTTGHLTVLILHRARITLRPTEGKSFPLTFHAILDTDLQRLLTIRAHYTGDTMCDLTEVWDAIAAIQAQLSEGAAHYGPQNHVPLSDIATSYVPSAGALTDNGGSGNGYAFYRFTVTTQQVINRFGFPATTAMTAGVATLTLKNITENLTLYEEEVTGTDLQGSTHWVQTSPMAQELLTGVTYEIRMDFTGTDFHSTRTFPYTLTGIFSRVDSWFTGSGAGGGLYPAWRIQAGKFQGVEGNLLLENMPVEGLTTTFTVGGVTLTFTNGVLTGKTP</sequence>
<name>A0A511N2Z7_DEIC1</name>
<comment type="caution">
    <text evidence="1">The sequence shown here is derived from an EMBL/GenBank/DDBJ whole genome shotgun (WGS) entry which is preliminary data.</text>
</comment>
<dbReference type="RefSeq" id="WP_146885305.1">
    <property type="nucleotide sequence ID" value="NZ_BJXB01000012.1"/>
</dbReference>